<dbReference type="PANTHER" id="PTHR12447">
    <property type="entry name" value="ANKYRIN REPEAT DOMAIN-CONTAINING PROTEIN 13"/>
    <property type="match status" value="1"/>
</dbReference>
<dbReference type="AlphaFoldDB" id="A0A0K8VLW5"/>
<accession>A0A0K8VLW5</accession>
<dbReference type="PANTHER" id="PTHR12447:SF31">
    <property type="entry name" value="LD31969P"/>
    <property type="match status" value="1"/>
</dbReference>
<keyword evidence="2" id="KW-1003">Cell membrane</keyword>
<evidence type="ECO:0000256" key="4">
    <source>
        <dbReference type="ARBA" id="ARBA00023136"/>
    </source>
</evidence>
<evidence type="ECO:0000259" key="5">
    <source>
        <dbReference type="Pfam" id="PF11904"/>
    </source>
</evidence>
<dbReference type="EMBL" id="GDHF01002311">
    <property type="protein sequence ID" value="JAI50003.1"/>
    <property type="molecule type" value="Transcribed_RNA"/>
</dbReference>
<dbReference type="PROSITE" id="PS50330">
    <property type="entry name" value="UIM"/>
    <property type="match status" value="3"/>
</dbReference>
<sequence>MRLQEQVLPILDLMSTMASPHVSKLKDFITMQLPSGFPVKVEIPLFHVLNACITFGNVFGMTSAVENVTTINEDDRITCIVDDRCFDIPTHYSNRDVDLRRQLPLEEDDMLQYAIEQSMVQTTNRAASIQNITEDTDKVDIWEALRGQGTDGVPDEDEQLQRVLQESLCGAVHTTDSPVIDDDDGGFRYVDPDLAMALRLSRHDQEEYELALQREQEMLEQALKLSLQEN</sequence>
<reference evidence="6" key="1">
    <citation type="submission" date="2015-06" db="EMBL/GenBank/DDBJ databases">
        <authorList>
            <person name="Hoefler B.C."/>
            <person name="Straight P.D."/>
        </authorList>
    </citation>
    <scope>NUCLEOTIDE SEQUENCE</scope>
</reference>
<dbReference type="Pfam" id="PF11904">
    <property type="entry name" value="ANKRD13_C"/>
    <property type="match status" value="1"/>
</dbReference>
<proteinExistence type="predicted"/>
<dbReference type="GO" id="GO:0005886">
    <property type="term" value="C:plasma membrane"/>
    <property type="evidence" value="ECO:0007669"/>
    <property type="project" value="UniProtKB-SubCell"/>
</dbReference>
<dbReference type="OrthoDB" id="1585644at2759"/>
<evidence type="ECO:0000256" key="3">
    <source>
        <dbReference type="ARBA" id="ARBA00022737"/>
    </source>
</evidence>
<keyword evidence="3" id="KW-0677">Repeat</keyword>
<dbReference type="InterPro" id="IPR055285">
    <property type="entry name" value="ANKRD13_C"/>
</dbReference>
<comment type="subcellular location">
    <subcellularLocation>
        <location evidence="1">Cell membrane</location>
    </subcellularLocation>
</comment>
<evidence type="ECO:0000313" key="7">
    <source>
        <dbReference type="EMBL" id="JAI50003.1"/>
    </source>
</evidence>
<evidence type="ECO:0000256" key="1">
    <source>
        <dbReference type="ARBA" id="ARBA00004236"/>
    </source>
</evidence>
<dbReference type="InterPro" id="IPR021832">
    <property type="entry name" value="ANKRD13"/>
</dbReference>
<dbReference type="GO" id="GO:0005737">
    <property type="term" value="C:cytoplasm"/>
    <property type="evidence" value="ECO:0007669"/>
    <property type="project" value="TreeGrafter"/>
</dbReference>
<keyword evidence="4" id="KW-0472">Membrane</keyword>
<dbReference type="SMART" id="SM00726">
    <property type="entry name" value="UIM"/>
    <property type="match status" value="4"/>
</dbReference>
<dbReference type="Pfam" id="PF02809">
    <property type="entry name" value="UIM"/>
    <property type="match status" value="4"/>
</dbReference>
<dbReference type="InterPro" id="IPR003903">
    <property type="entry name" value="UIM_dom"/>
</dbReference>
<feature type="domain" description="Ankyrin repeat" evidence="5">
    <location>
        <begin position="2"/>
        <end position="93"/>
    </location>
</feature>
<dbReference type="EMBL" id="GDHF01012445">
    <property type="protein sequence ID" value="JAI39869.1"/>
    <property type="molecule type" value="Transcribed_RNA"/>
</dbReference>
<evidence type="ECO:0000256" key="2">
    <source>
        <dbReference type="ARBA" id="ARBA00022475"/>
    </source>
</evidence>
<protein>
    <submittedName>
        <fullName evidence="6">Ankyrin repeat domain-containing protein 13D</fullName>
    </submittedName>
</protein>
<evidence type="ECO:0000313" key="6">
    <source>
        <dbReference type="EMBL" id="JAI39869.1"/>
    </source>
</evidence>
<organism evidence="6">
    <name type="scientific">Bactrocera latifrons</name>
    <name type="common">Malaysian fruit fly</name>
    <name type="synonym">Chaetodacus latifrons</name>
    <dbReference type="NCBI Taxonomy" id="174628"/>
    <lineage>
        <taxon>Eukaryota</taxon>
        <taxon>Metazoa</taxon>
        <taxon>Ecdysozoa</taxon>
        <taxon>Arthropoda</taxon>
        <taxon>Hexapoda</taxon>
        <taxon>Insecta</taxon>
        <taxon>Pterygota</taxon>
        <taxon>Neoptera</taxon>
        <taxon>Endopterygota</taxon>
        <taxon>Diptera</taxon>
        <taxon>Brachycera</taxon>
        <taxon>Muscomorpha</taxon>
        <taxon>Tephritoidea</taxon>
        <taxon>Tephritidae</taxon>
        <taxon>Bactrocera</taxon>
        <taxon>Bactrocera</taxon>
    </lineage>
</organism>
<gene>
    <name evidence="6" type="primary">Ankrd13d_1</name>
    <name evidence="7" type="synonym">Ankrd13d_3</name>
    <name evidence="7" type="ORF">c0_g2_i1</name>
    <name evidence="6" type="ORF">c0_g2_i11</name>
</gene>
<name>A0A0K8VLW5_BACLA</name>